<evidence type="ECO:0000313" key="2">
    <source>
        <dbReference type="Proteomes" id="UP000676565"/>
    </source>
</evidence>
<dbReference type="RefSeq" id="WP_210657398.1">
    <property type="nucleotide sequence ID" value="NZ_JAGKQQ010000001.1"/>
</dbReference>
<keyword evidence="2" id="KW-1185">Reference proteome</keyword>
<dbReference type="Proteomes" id="UP000676565">
    <property type="component" value="Unassembled WGS sequence"/>
</dbReference>
<sequence>MPRPPKPQVNPSPCPLCRGGRIWWPEPRCALGYVPACVGCNAESLGDVPEDGFPYDAATVMEMKSL</sequence>
<protein>
    <submittedName>
        <fullName evidence="1">Uncharacterized protein</fullName>
    </submittedName>
</protein>
<comment type="caution">
    <text evidence="1">The sequence shown here is derived from an EMBL/GenBank/DDBJ whole genome shotgun (WGS) entry which is preliminary data.</text>
</comment>
<organism evidence="1 2">
    <name type="scientific">Gemmata palustris</name>
    <dbReference type="NCBI Taxonomy" id="2822762"/>
    <lineage>
        <taxon>Bacteria</taxon>
        <taxon>Pseudomonadati</taxon>
        <taxon>Planctomycetota</taxon>
        <taxon>Planctomycetia</taxon>
        <taxon>Gemmatales</taxon>
        <taxon>Gemmataceae</taxon>
        <taxon>Gemmata</taxon>
    </lineage>
</organism>
<evidence type="ECO:0000313" key="1">
    <source>
        <dbReference type="EMBL" id="MBP3957902.1"/>
    </source>
</evidence>
<proteinExistence type="predicted"/>
<dbReference type="EMBL" id="JAGKQQ010000001">
    <property type="protein sequence ID" value="MBP3957902.1"/>
    <property type="molecule type" value="Genomic_DNA"/>
</dbReference>
<gene>
    <name evidence="1" type="ORF">J8F10_21825</name>
</gene>
<name>A0ABS5BVZ5_9BACT</name>
<accession>A0ABS5BVZ5</accession>
<reference evidence="1 2" key="1">
    <citation type="submission" date="2021-04" db="EMBL/GenBank/DDBJ databases">
        <authorList>
            <person name="Ivanova A."/>
        </authorList>
    </citation>
    <scope>NUCLEOTIDE SEQUENCE [LARGE SCALE GENOMIC DNA]</scope>
    <source>
        <strain evidence="1 2">G18</strain>
    </source>
</reference>